<dbReference type="Gene3D" id="1.10.287.1480">
    <property type="match status" value="1"/>
</dbReference>
<dbReference type="AlphaFoldDB" id="A0A7T8JJL6"/>
<keyword evidence="1" id="KW-0689">Ribosomal protein</keyword>
<name>A0A7T8JJL6_9STRA</name>
<dbReference type="RefSeq" id="YP_010147308.1">
    <property type="nucleotide sequence ID" value="NC_057078.1"/>
</dbReference>
<dbReference type="EMBL" id="MW122841">
    <property type="protein sequence ID" value="QQP21869.1"/>
    <property type="molecule type" value="Genomic_DNA"/>
</dbReference>
<dbReference type="GO" id="GO:0005840">
    <property type="term" value="C:ribosome"/>
    <property type="evidence" value="ECO:0007669"/>
    <property type="project" value="UniProtKB-KW"/>
</dbReference>
<keyword evidence="1" id="KW-0496">Mitochondrion</keyword>
<protein>
    <submittedName>
        <fullName evidence="1">Ribosomal protein S14</fullName>
    </submittedName>
</protein>
<geneLocation type="mitochondrion" evidence="1"/>
<organism evidence="1">
    <name type="scientific">Coscinodiscus wailesii</name>
    <dbReference type="NCBI Taxonomy" id="671091"/>
    <lineage>
        <taxon>Eukaryota</taxon>
        <taxon>Sar</taxon>
        <taxon>Stramenopiles</taxon>
        <taxon>Ochrophyta</taxon>
        <taxon>Bacillariophyta</taxon>
        <taxon>Coscinodiscophyceae</taxon>
        <taxon>Coscinodiscophycidae</taxon>
        <taxon>Coscinodiscales</taxon>
        <taxon>Coscinodiscaceae</taxon>
        <taxon>Coscinodiscus</taxon>
    </lineage>
</organism>
<dbReference type="GeneID" id="67145395"/>
<dbReference type="SUPFAM" id="SSF57716">
    <property type="entry name" value="Glucocorticoid receptor-like (DNA-binding domain)"/>
    <property type="match status" value="1"/>
</dbReference>
<keyword evidence="1" id="KW-0687">Ribonucleoprotein</keyword>
<sequence>MTRLILKLFINNSIFSTAILWNSCYLLSNYIKKNSICFINNCCIFTGRNVALNLSFKLSRISFLRFSRLSLIYGLKKLYW</sequence>
<gene>
    <name evidence="1" type="primary">rps14</name>
</gene>
<proteinExistence type="predicted"/>
<reference evidence="1" key="1">
    <citation type="submission" date="2020-10" db="EMBL/GenBank/DDBJ databases">
        <title>Coscinodiscus wailesii mitochondrion complete genome.</title>
        <authorList>
            <person name="Huang H."/>
        </authorList>
    </citation>
    <scope>NUCLEOTIDE SEQUENCE</scope>
</reference>
<evidence type="ECO:0000313" key="1">
    <source>
        <dbReference type="EMBL" id="QQP21869.1"/>
    </source>
</evidence>
<accession>A0A7T8JJL6</accession>